<evidence type="ECO:0000313" key="3">
    <source>
        <dbReference type="Proteomes" id="UP000305709"/>
    </source>
</evidence>
<dbReference type="Pfam" id="PF01243">
    <property type="entry name" value="PNPOx_N"/>
    <property type="match status" value="1"/>
</dbReference>
<dbReference type="InterPro" id="IPR011576">
    <property type="entry name" value="Pyridox_Oxase_N"/>
</dbReference>
<proteinExistence type="predicted"/>
<accession>A0A5C4NC97</accession>
<protein>
    <submittedName>
        <fullName evidence="2">Pyridoxamine 5'-phosphate oxidase family protein</fullName>
    </submittedName>
</protein>
<keyword evidence="3" id="KW-1185">Reference proteome</keyword>
<evidence type="ECO:0000259" key="1">
    <source>
        <dbReference type="Pfam" id="PF01243"/>
    </source>
</evidence>
<name>A0A5C4NC97_9RHOB</name>
<reference evidence="2 3" key="1">
    <citation type="submission" date="2019-06" db="EMBL/GenBank/DDBJ databases">
        <authorList>
            <person name="Jiang L."/>
        </authorList>
    </citation>
    <scope>NUCLEOTIDE SEQUENCE [LARGE SCALE GENOMIC DNA]</scope>
    <source>
        <strain evidence="2 3">YIM 48858</strain>
    </source>
</reference>
<dbReference type="AlphaFoldDB" id="A0A5C4NC97"/>
<dbReference type="OrthoDB" id="6196741at2"/>
<organism evidence="2 3">
    <name type="scientific">Rubellimicrobium roseum</name>
    <dbReference type="NCBI Taxonomy" id="687525"/>
    <lineage>
        <taxon>Bacteria</taxon>
        <taxon>Pseudomonadati</taxon>
        <taxon>Pseudomonadota</taxon>
        <taxon>Alphaproteobacteria</taxon>
        <taxon>Rhodobacterales</taxon>
        <taxon>Roseobacteraceae</taxon>
        <taxon>Rubellimicrobium</taxon>
    </lineage>
</organism>
<dbReference type="SUPFAM" id="SSF50475">
    <property type="entry name" value="FMN-binding split barrel"/>
    <property type="match status" value="1"/>
</dbReference>
<dbReference type="Gene3D" id="2.30.110.10">
    <property type="entry name" value="Electron Transport, Fmn-binding Protein, Chain A"/>
    <property type="match status" value="1"/>
</dbReference>
<dbReference type="RefSeq" id="WP_139081164.1">
    <property type="nucleotide sequence ID" value="NZ_VDFV01000008.1"/>
</dbReference>
<comment type="caution">
    <text evidence="2">The sequence shown here is derived from an EMBL/GenBank/DDBJ whole genome shotgun (WGS) entry which is preliminary data.</text>
</comment>
<sequence length="160" mass="17042">MRLTDPVLDDLRRAGSCWFATADARGRPHMGARDAWATLGAEAVVLADTLSPATARNLRLNPWAVAGFLDETGRHGWRIEGPARTLAPGEAGFADAALHLVATGAARPKRILHLTPVRVERIATPEMPLIPDRAAKGLALIRQAAAQVQGLPGLRPRGAE</sequence>
<feature type="domain" description="Pyridoxamine 5'-phosphate oxidase N-terminal" evidence="1">
    <location>
        <begin position="7"/>
        <end position="120"/>
    </location>
</feature>
<dbReference type="Proteomes" id="UP000305709">
    <property type="component" value="Unassembled WGS sequence"/>
</dbReference>
<gene>
    <name evidence="2" type="ORF">FHG71_08300</name>
</gene>
<dbReference type="InterPro" id="IPR012349">
    <property type="entry name" value="Split_barrel_FMN-bd"/>
</dbReference>
<dbReference type="EMBL" id="VDFV01000008">
    <property type="protein sequence ID" value="TNC72381.1"/>
    <property type="molecule type" value="Genomic_DNA"/>
</dbReference>
<evidence type="ECO:0000313" key="2">
    <source>
        <dbReference type="EMBL" id="TNC72381.1"/>
    </source>
</evidence>